<proteinExistence type="predicted"/>
<evidence type="ECO:0000313" key="1">
    <source>
        <dbReference type="EMBL" id="MBZ5487265.1"/>
    </source>
</evidence>
<sequence>MPERGGSLQAMRHEKDAQYRDDQIQHDQKADQQYRRADIIHHECHRQRDAEHEKEDAQQHQQPFEEHHAQVNRAGVVLFQGGQRAGVVAQAGLLVSGKRLAERDFWVMMASRHRLPSQPFLVRRFIEPWVEAPAQRSDHFTYKQGDQQKPHHITHHGQQAQKEVDADQKVHRDRLHWPTKWPGRFASTSP</sequence>
<dbReference type="EMBL" id="JABYQT010000003">
    <property type="protein sequence ID" value="MBZ5487265.1"/>
    <property type="molecule type" value="Genomic_DNA"/>
</dbReference>
<organism evidence="1 2">
    <name type="scientific">Vreelandella aquamarina</name>
    <dbReference type="NCBI Taxonomy" id="77097"/>
    <lineage>
        <taxon>Bacteria</taxon>
        <taxon>Pseudomonadati</taxon>
        <taxon>Pseudomonadota</taxon>
        <taxon>Gammaproteobacteria</taxon>
        <taxon>Oceanospirillales</taxon>
        <taxon>Halomonadaceae</taxon>
        <taxon>Vreelandella</taxon>
    </lineage>
</organism>
<protein>
    <submittedName>
        <fullName evidence="1">Uncharacterized protein</fullName>
    </submittedName>
</protein>
<reference evidence="1" key="1">
    <citation type="submission" date="2020-06" db="EMBL/GenBank/DDBJ databases">
        <title>Whole Genome Sequence of Halomonas aquamarina MB598.</title>
        <authorList>
            <person name="Pervaiz M."/>
            <person name="Fariq A."/>
            <person name="Yasmin A."/>
            <person name="Welch M."/>
        </authorList>
    </citation>
    <scope>NUCLEOTIDE SEQUENCE</scope>
    <source>
        <strain evidence="1">MB598</strain>
    </source>
</reference>
<dbReference type="Proteomes" id="UP001319846">
    <property type="component" value="Unassembled WGS sequence"/>
</dbReference>
<evidence type="ECO:0000313" key="2">
    <source>
        <dbReference type="Proteomes" id="UP001319846"/>
    </source>
</evidence>
<keyword evidence="2" id="KW-1185">Reference proteome</keyword>
<name>A0ACC5VSN9_9GAMM</name>
<gene>
    <name evidence="1" type="ORF">HW452_06975</name>
</gene>
<accession>A0ACC5VSN9</accession>
<comment type="caution">
    <text evidence="1">The sequence shown here is derived from an EMBL/GenBank/DDBJ whole genome shotgun (WGS) entry which is preliminary data.</text>
</comment>